<keyword evidence="7" id="KW-0482">Metalloprotease</keyword>
<dbReference type="EMBL" id="LRDH01000004">
    <property type="protein sequence ID" value="PPV17627.1"/>
    <property type="molecule type" value="Genomic_DNA"/>
</dbReference>
<dbReference type="SUPFAM" id="SSF55486">
    <property type="entry name" value="Metalloproteases ('zincins'), catalytic domain"/>
    <property type="match status" value="1"/>
</dbReference>
<dbReference type="PROSITE" id="PS51885">
    <property type="entry name" value="NEPRILYSIN"/>
    <property type="match status" value="1"/>
</dbReference>
<dbReference type="GO" id="GO:0046872">
    <property type="term" value="F:metal ion binding"/>
    <property type="evidence" value="ECO:0007669"/>
    <property type="project" value="UniProtKB-KW"/>
</dbReference>
<organism evidence="10 11">
    <name type="scientific">Clostridium butyricum</name>
    <dbReference type="NCBI Taxonomy" id="1492"/>
    <lineage>
        <taxon>Bacteria</taxon>
        <taxon>Bacillati</taxon>
        <taxon>Bacillota</taxon>
        <taxon>Clostridia</taxon>
        <taxon>Eubacteriales</taxon>
        <taxon>Clostridiaceae</taxon>
        <taxon>Clostridium</taxon>
    </lineage>
</organism>
<keyword evidence="4" id="KW-0479">Metal-binding</keyword>
<evidence type="ECO:0000256" key="4">
    <source>
        <dbReference type="ARBA" id="ARBA00022723"/>
    </source>
</evidence>
<dbReference type="InterPro" id="IPR008753">
    <property type="entry name" value="Peptidase_M13_N"/>
</dbReference>
<evidence type="ECO:0000256" key="2">
    <source>
        <dbReference type="ARBA" id="ARBA00007357"/>
    </source>
</evidence>
<evidence type="ECO:0000256" key="5">
    <source>
        <dbReference type="ARBA" id="ARBA00022801"/>
    </source>
</evidence>
<dbReference type="CDD" id="cd08662">
    <property type="entry name" value="M13"/>
    <property type="match status" value="1"/>
</dbReference>
<dbReference type="Gene3D" id="1.10.1380.10">
    <property type="entry name" value="Neutral endopeptidase , domain2"/>
    <property type="match status" value="1"/>
</dbReference>
<dbReference type="GO" id="GO:0004222">
    <property type="term" value="F:metalloendopeptidase activity"/>
    <property type="evidence" value="ECO:0007669"/>
    <property type="project" value="InterPro"/>
</dbReference>
<keyword evidence="6" id="KW-0862">Zinc</keyword>
<dbReference type="InterPro" id="IPR042089">
    <property type="entry name" value="Peptidase_M13_dom_2"/>
</dbReference>
<evidence type="ECO:0000256" key="7">
    <source>
        <dbReference type="ARBA" id="ARBA00023049"/>
    </source>
</evidence>
<name>A0A2S7FF14_CLOBU</name>
<keyword evidence="3" id="KW-0645">Protease</keyword>
<dbReference type="InterPro" id="IPR018497">
    <property type="entry name" value="Peptidase_M13_C"/>
</dbReference>
<dbReference type="PANTHER" id="PTHR11733">
    <property type="entry name" value="ZINC METALLOPROTEASE FAMILY M13 NEPRILYSIN-RELATED"/>
    <property type="match status" value="1"/>
</dbReference>
<evidence type="ECO:0000313" key="11">
    <source>
        <dbReference type="Proteomes" id="UP000238081"/>
    </source>
</evidence>
<dbReference type="InterPro" id="IPR024079">
    <property type="entry name" value="MetalloPept_cat_dom_sf"/>
</dbReference>
<comment type="cofactor">
    <cofactor evidence="1">
        <name>Zn(2+)</name>
        <dbReference type="ChEBI" id="CHEBI:29105"/>
    </cofactor>
</comment>
<comment type="similarity">
    <text evidence="2">Belongs to the peptidase M13 family.</text>
</comment>
<dbReference type="Pfam" id="PF05649">
    <property type="entry name" value="Peptidase_M13_N"/>
    <property type="match status" value="1"/>
</dbReference>
<evidence type="ECO:0000256" key="6">
    <source>
        <dbReference type="ARBA" id="ARBA00022833"/>
    </source>
</evidence>
<reference evidence="10 11" key="1">
    <citation type="submission" date="2016-01" db="EMBL/GenBank/DDBJ databases">
        <title>Characterization of the Clostridium difficile lineages that are prevalent in Hong Kong and China.</title>
        <authorList>
            <person name="Kwok J.S.-L."/>
            <person name="Lam W.-Y."/>
            <person name="Ip M."/>
            <person name="Chan T.-F."/>
            <person name="Hawkey P.M."/>
            <person name="Tsui S.K.-W."/>
        </authorList>
    </citation>
    <scope>NUCLEOTIDE SEQUENCE [LARGE SCALE GENOMIC DNA]</scope>
    <source>
        <strain evidence="10 11">300064</strain>
    </source>
</reference>
<dbReference type="InterPro" id="IPR000718">
    <property type="entry name" value="Peptidase_M13"/>
</dbReference>
<dbReference type="AlphaFoldDB" id="A0A2S7FF14"/>
<dbReference type="PRINTS" id="PR00786">
    <property type="entry name" value="NEPRILYSIN"/>
</dbReference>
<evidence type="ECO:0000259" key="9">
    <source>
        <dbReference type="Pfam" id="PF05649"/>
    </source>
</evidence>
<keyword evidence="5" id="KW-0378">Hydrolase</keyword>
<dbReference type="PANTHER" id="PTHR11733:SF167">
    <property type="entry name" value="FI17812P1-RELATED"/>
    <property type="match status" value="1"/>
</dbReference>
<sequence>MKNYKFTKRLTSFMLLITILLQSFNLKIFQVNALAAENIIKSDISQIRLEDDFYTAINREWLENTKLENGYISYGTFEELCGRVNGEIYNIIQEIKEHRKCYGENSEQLKLLNLYSNFLDMKKRNKMGIKPIENYMKNIDKIKTLDELRDIFYEEEFTYFQPLINIGVGADYKDSNMNVLYFGSSNLVLGNSLYYKSESYENIRKEYIKYIEKLHRLYGEDKKKSRENAERFYNIERKIAEGIPTYQEEAKDNNRFNNTYNIMTVKELEDISPNIKIGEMLKKFNIINPKKIIVENPSNIRFVDSLVNEDNLEDMKIFFKTIVLLNTDNLLTNDFRKASSDLKKELYGVEVVDLTESGAVKFTTCNLCEITSKLYVDKYFDKECKDEVSTLCDEIIDNYRYRLNNVEWMTEETKEKALEKLDNMNVKIGYPDSWGEYNDLKVRSFSEGGSLVENIINIYEFQTRKQFEKIDMPVNKKEWSMGACTVNAYYNPLNNEIVFPAAILQYPFYDKNASKEKNLGGIGAVIGHELTHAFDNVGSQFDEDGQLNDWWTESDYKEFTERSKKVIDYYSNIEVENGKFVNGALTVGENISDLGGIACVIDIAKKIDGYNLKDLFENYAAIWREVSTTEIKDYLLNNDPHAPKKVRVNGVLSQFEEFYKTYGIKPGDKMYVKPEDRVGIW</sequence>
<feature type="domain" description="Peptidase M13 C-terminal" evidence="8">
    <location>
        <begin position="487"/>
        <end position="678"/>
    </location>
</feature>
<comment type="caution">
    <text evidence="10">The sequence shown here is derived from an EMBL/GenBank/DDBJ whole genome shotgun (WGS) entry which is preliminary data.</text>
</comment>
<gene>
    <name evidence="10" type="ORF">AWN73_20465</name>
</gene>
<proteinExistence type="inferred from homology"/>
<dbReference type="GO" id="GO:0005886">
    <property type="term" value="C:plasma membrane"/>
    <property type="evidence" value="ECO:0007669"/>
    <property type="project" value="TreeGrafter"/>
</dbReference>
<evidence type="ECO:0000313" key="10">
    <source>
        <dbReference type="EMBL" id="PPV17627.1"/>
    </source>
</evidence>
<dbReference type="Pfam" id="PF01431">
    <property type="entry name" value="Peptidase_M13"/>
    <property type="match status" value="1"/>
</dbReference>
<dbReference type="GO" id="GO:0016485">
    <property type="term" value="P:protein processing"/>
    <property type="evidence" value="ECO:0007669"/>
    <property type="project" value="TreeGrafter"/>
</dbReference>
<evidence type="ECO:0000256" key="1">
    <source>
        <dbReference type="ARBA" id="ARBA00001947"/>
    </source>
</evidence>
<dbReference type="Gene3D" id="3.40.390.10">
    <property type="entry name" value="Collagenase (Catalytic Domain)"/>
    <property type="match status" value="1"/>
</dbReference>
<protein>
    <submittedName>
        <fullName evidence="10">Endothelin-converting protein</fullName>
    </submittedName>
</protein>
<feature type="domain" description="Peptidase M13 N-terminal" evidence="9">
    <location>
        <begin position="51"/>
        <end position="431"/>
    </location>
</feature>
<dbReference type="Proteomes" id="UP000238081">
    <property type="component" value="Unassembled WGS sequence"/>
</dbReference>
<evidence type="ECO:0000259" key="8">
    <source>
        <dbReference type="Pfam" id="PF01431"/>
    </source>
</evidence>
<dbReference type="RefSeq" id="WP_104675529.1">
    <property type="nucleotide sequence ID" value="NZ_CAVLFH010000001.1"/>
</dbReference>
<accession>A0A2S7FF14</accession>
<evidence type="ECO:0000256" key="3">
    <source>
        <dbReference type="ARBA" id="ARBA00022670"/>
    </source>
</evidence>